<feature type="chain" id="PRO_5035433914" evidence="2">
    <location>
        <begin position="22"/>
        <end position="303"/>
    </location>
</feature>
<keyword evidence="5" id="KW-1185">Reference proteome</keyword>
<feature type="signal peptide" evidence="2">
    <location>
        <begin position="1"/>
        <end position="21"/>
    </location>
</feature>
<dbReference type="Pfam" id="PF00754">
    <property type="entry name" value="F5_F8_type_C"/>
    <property type="match status" value="1"/>
</dbReference>
<proteinExistence type="inferred from homology"/>
<evidence type="ECO:0000313" key="4">
    <source>
        <dbReference type="EMBL" id="CAH1230689.1"/>
    </source>
</evidence>
<dbReference type="EMBL" id="OV696686">
    <property type="protein sequence ID" value="CAH1230689.1"/>
    <property type="molecule type" value="Genomic_DNA"/>
</dbReference>
<evidence type="ECO:0000259" key="3">
    <source>
        <dbReference type="PROSITE" id="PS50022"/>
    </source>
</evidence>
<organism evidence="4 5">
    <name type="scientific">Branchiostoma lanceolatum</name>
    <name type="common">Common lancelet</name>
    <name type="synonym">Amphioxus lanceolatum</name>
    <dbReference type="NCBI Taxonomy" id="7740"/>
    <lineage>
        <taxon>Eukaryota</taxon>
        <taxon>Metazoa</taxon>
        <taxon>Chordata</taxon>
        <taxon>Cephalochordata</taxon>
        <taxon>Leptocardii</taxon>
        <taxon>Amphioxiformes</taxon>
        <taxon>Branchiostomatidae</taxon>
        <taxon>Branchiostoma</taxon>
    </lineage>
</organism>
<dbReference type="InterPro" id="IPR008979">
    <property type="entry name" value="Galactose-bd-like_sf"/>
</dbReference>
<keyword evidence="2" id="KW-0732">Signal</keyword>
<dbReference type="FunFam" id="2.60.120.260:FF:000016">
    <property type="entry name" value="Contactin-associated protein-like 4 isoform 1"/>
    <property type="match status" value="1"/>
</dbReference>
<accession>A0A8J9V8P8</accession>
<dbReference type="Proteomes" id="UP000838412">
    <property type="component" value="Chromosome 1"/>
</dbReference>
<dbReference type="PANTHER" id="PTHR24543:SF291">
    <property type="entry name" value="SMOKE ALARM, ISOFORM D"/>
    <property type="match status" value="1"/>
</dbReference>
<dbReference type="SUPFAM" id="SSF49785">
    <property type="entry name" value="Galactose-binding domain-like"/>
    <property type="match status" value="1"/>
</dbReference>
<dbReference type="PROSITE" id="PS01285">
    <property type="entry name" value="FA58C_1"/>
    <property type="match status" value="1"/>
</dbReference>
<dbReference type="InterPro" id="IPR000421">
    <property type="entry name" value="FA58C"/>
</dbReference>
<dbReference type="OrthoDB" id="6138663at2759"/>
<evidence type="ECO:0000313" key="5">
    <source>
        <dbReference type="Proteomes" id="UP000838412"/>
    </source>
</evidence>
<feature type="domain" description="F5/8 type C" evidence="3">
    <location>
        <begin position="147"/>
        <end position="301"/>
    </location>
</feature>
<comment type="similarity">
    <text evidence="1">Belongs to the neurexin family.</text>
</comment>
<protein>
    <submittedName>
        <fullName evidence="4">MFGE8 protein</fullName>
    </submittedName>
</protein>
<evidence type="ECO:0000256" key="1">
    <source>
        <dbReference type="ARBA" id="ARBA00010241"/>
    </source>
</evidence>
<evidence type="ECO:0000256" key="2">
    <source>
        <dbReference type="SAM" id="SignalP"/>
    </source>
</evidence>
<sequence>MAQIDLKVVLMIAMCICSISCDPRPQESEAESEVTAWTENLGNNHAPGVHCSCNCALPAPTDRQTCDSVDRMQADLDALLAWKGTATNLLHHLKNSLQVVSKRLEGVSETGGSSEGTKVLAANLTTVLSRKLSQQLQEATEKIIWEAKGPYPMGVESGAIPDAQMTASSEYNDNHGPRRGRLYTVNDDGGIGAWCAKTNDGNQWLQVDLGKVAEVWGVVTQGRFRDYKEWVTTYKLHFSTDGNNWAPYTDGSGRQKVFQGNIDFETPLRHLLAKPVTARHVRFIPLSWNVHICMRVEVLGRFL</sequence>
<dbReference type="SMART" id="SM00231">
    <property type="entry name" value="FA58C"/>
    <property type="match status" value="1"/>
</dbReference>
<dbReference type="CDD" id="cd00057">
    <property type="entry name" value="FA58C"/>
    <property type="match status" value="1"/>
</dbReference>
<dbReference type="PANTHER" id="PTHR24543">
    <property type="entry name" value="MULTICOPPER OXIDASE-RELATED"/>
    <property type="match status" value="1"/>
</dbReference>
<reference evidence="4" key="1">
    <citation type="submission" date="2022-01" db="EMBL/GenBank/DDBJ databases">
        <authorList>
            <person name="Braso-Vives M."/>
        </authorList>
    </citation>
    <scope>NUCLEOTIDE SEQUENCE</scope>
</reference>
<dbReference type="AlphaFoldDB" id="A0A8J9V8P8"/>
<dbReference type="PROSITE" id="PS50022">
    <property type="entry name" value="FA58C_3"/>
    <property type="match status" value="1"/>
</dbReference>
<dbReference type="Gene3D" id="2.60.120.260">
    <property type="entry name" value="Galactose-binding domain-like"/>
    <property type="match status" value="1"/>
</dbReference>
<gene>
    <name evidence="4" type="primary">MFGE8</name>
    <name evidence="4" type="ORF">BLAG_LOCUS1123</name>
</gene>
<name>A0A8J9V8P8_BRALA</name>